<gene>
    <name evidence="1" type="ORF">ENL71_05840</name>
</gene>
<dbReference type="AlphaFoldDB" id="A0A7C5Z8S1"/>
<accession>A0A7C5Z8S1</accession>
<comment type="caution">
    <text evidence="1">The sequence shown here is derived from an EMBL/GenBank/DDBJ whole genome shotgun (WGS) entry which is preliminary data.</text>
</comment>
<protein>
    <submittedName>
        <fullName evidence="1">Uncharacterized protein</fullName>
    </submittedName>
</protein>
<proteinExistence type="predicted"/>
<sequence length="84" mass="10124">MWSWIEAYEDKIQKDWEKVEKKIAKMVDKKSVEEIARYVAKNLSFLDKKTLKIEVAGNKVIIKDRFTEIEIEKKPLKGRRRKEK</sequence>
<evidence type="ECO:0000313" key="1">
    <source>
        <dbReference type="EMBL" id="HHS02020.1"/>
    </source>
</evidence>
<dbReference type="EMBL" id="DRUZ01000076">
    <property type="protein sequence ID" value="HHS02020.1"/>
    <property type="molecule type" value="Genomic_DNA"/>
</dbReference>
<reference evidence="1" key="1">
    <citation type="journal article" date="2020" name="mSystems">
        <title>Genome- and Community-Level Interaction Insights into Carbon Utilization and Element Cycling Functions of Hydrothermarchaeota in Hydrothermal Sediment.</title>
        <authorList>
            <person name="Zhou Z."/>
            <person name="Liu Y."/>
            <person name="Xu W."/>
            <person name="Pan J."/>
            <person name="Luo Z.H."/>
            <person name="Li M."/>
        </authorList>
    </citation>
    <scope>NUCLEOTIDE SEQUENCE [LARGE SCALE GENOMIC DNA]</scope>
    <source>
        <strain evidence="1">SpSt-102</strain>
    </source>
</reference>
<organism evidence="1">
    <name type="scientific">Caldicellulosiruptor owensensis</name>
    <dbReference type="NCBI Taxonomy" id="55205"/>
    <lineage>
        <taxon>Bacteria</taxon>
        <taxon>Bacillati</taxon>
        <taxon>Bacillota</taxon>
        <taxon>Bacillota incertae sedis</taxon>
        <taxon>Caldicellulosiruptorales</taxon>
        <taxon>Caldicellulosiruptoraceae</taxon>
        <taxon>Caldicellulosiruptor</taxon>
    </lineage>
</organism>
<name>A0A7C5Z8S1_9FIRM</name>